<organism evidence="2 3">
    <name type="scientific">Aerococcus agrisoli</name>
    <dbReference type="NCBI Taxonomy" id="2487350"/>
    <lineage>
        <taxon>Bacteria</taxon>
        <taxon>Bacillati</taxon>
        <taxon>Bacillota</taxon>
        <taxon>Bacilli</taxon>
        <taxon>Lactobacillales</taxon>
        <taxon>Aerococcaceae</taxon>
        <taxon>Aerococcus</taxon>
    </lineage>
</organism>
<keyword evidence="1" id="KW-1133">Transmembrane helix</keyword>
<evidence type="ECO:0000256" key="1">
    <source>
        <dbReference type="SAM" id="Phobius"/>
    </source>
</evidence>
<feature type="transmembrane region" description="Helical" evidence="1">
    <location>
        <begin position="60"/>
        <end position="80"/>
    </location>
</feature>
<feature type="transmembrane region" description="Helical" evidence="1">
    <location>
        <begin position="6"/>
        <end position="24"/>
    </location>
</feature>
<protein>
    <submittedName>
        <fullName evidence="2">DUF3397 family protein</fullName>
    </submittedName>
</protein>
<comment type="caution">
    <text evidence="2">The sequence shown here is derived from an EMBL/GenBank/DDBJ whole genome shotgun (WGS) entry which is preliminary data.</text>
</comment>
<reference evidence="2 3" key="1">
    <citation type="submission" date="2018-11" db="EMBL/GenBank/DDBJ databases">
        <title>Aerococcus sp. SJQ22, whole genome shotgun sequence.</title>
        <authorList>
            <person name="Sun L."/>
            <person name="Gao X."/>
            <person name="Chen W."/>
            <person name="Huang K."/>
        </authorList>
    </citation>
    <scope>NUCLEOTIDE SEQUENCE [LARGE SCALE GENOMIC DNA]</scope>
    <source>
        <strain evidence="2 3">SJQ22</strain>
    </source>
</reference>
<evidence type="ECO:0000313" key="2">
    <source>
        <dbReference type="EMBL" id="RPA60835.1"/>
    </source>
</evidence>
<dbReference type="EMBL" id="RKMG01000008">
    <property type="protein sequence ID" value="RPA60835.1"/>
    <property type="molecule type" value="Genomic_DNA"/>
</dbReference>
<name>A0A3N4GF77_9LACT</name>
<keyword evidence="3" id="KW-1185">Reference proteome</keyword>
<sequence>MAFKWSEILLYVLPIVSLYIVNVFGHRFLYVGKVKLAPVDVVEPILLVCLHFISTYLMGFSWVAHVILIFSIIAIILLMIQFIQNEQVQLGKMARKLSNILFCLAFAAYVVAVLARLIQVVPTFFS</sequence>
<keyword evidence="1" id="KW-0472">Membrane</keyword>
<dbReference type="AlphaFoldDB" id="A0A3N4GF77"/>
<feature type="transmembrane region" description="Helical" evidence="1">
    <location>
        <begin position="100"/>
        <end position="118"/>
    </location>
</feature>
<gene>
    <name evidence="2" type="ORF">EF384_03810</name>
</gene>
<dbReference type="Pfam" id="PF11877">
    <property type="entry name" value="DUF3397"/>
    <property type="match status" value="1"/>
</dbReference>
<proteinExistence type="predicted"/>
<keyword evidence="1" id="KW-0812">Transmembrane</keyword>
<accession>A0A3N4GF77</accession>
<dbReference type="RefSeq" id="WP_123779661.1">
    <property type="nucleotide sequence ID" value="NZ_RKMG01000008.1"/>
</dbReference>
<dbReference type="InterPro" id="IPR024515">
    <property type="entry name" value="DUF3397"/>
</dbReference>
<evidence type="ECO:0000313" key="3">
    <source>
        <dbReference type="Proteomes" id="UP000273977"/>
    </source>
</evidence>
<dbReference type="OrthoDB" id="2135227at2"/>
<dbReference type="Proteomes" id="UP000273977">
    <property type="component" value="Unassembled WGS sequence"/>
</dbReference>